<dbReference type="GO" id="GO:0005886">
    <property type="term" value="C:plasma membrane"/>
    <property type="evidence" value="ECO:0007669"/>
    <property type="project" value="TreeGrafter"/>
</dbReference>
<evidence type="ECO:0000313" key="3">
    <source>
        <dbReference type="Proteomes" id="UP000821866"/>
    </source>
</evidence>
<sequence length="132" mass="14146">MVPYGPDPYNYGAIGKVIGHELTHAFDPKFIDVSPKGEKHIFYSPKFAQKLAELQECIILQANKLTESAVAGNNSVSEAFADSAGVEVAHLAYSSLPEPDRKAGIWPVHGGPDFLCRHLLHVLPGIGGVLGV</sequence>
<name>A0A9J6E218_RHIMP</name>
<protein>
    <recommendedName>
        <fullName evidence="1">Peptidase M13 C-terminal domain-containing protein</fullName>
    </recommendedName>
</protein>
<feature type="domain" description="Peptidase M13 C-terminal" evidence="1">
    <location>
        <begin position="6"/>
        <end position="95"/>
    </location>
</feature>
<reference evidence="2" key="2">
    <citation type="submission" date="2021-09" db="EMBL/GenBank/DDBJ databases">
        <authorList>
            <person name="Jia N."/>
            <person name="Wang J."/>
            <person name="Shi W."/>
            <person name="Du L."/>
            <person name="Sun Y."/>
            <person name="Zhan W."/>
            <person name="Jiang J."/>
            <person name="Wang Q."/>
            <person name="Zhang B."/>
            <person name="Ji P."/>
            <person name="Sakyi L.B."/>
            <person name="Cui X."/>
            <person name="Yuan T."/>
            <person name="Jiang B."/>
            <person name="Yang W."/>
            <person name="Lam T.T.-Y."/>
            <person name="Chang Q."/>
            <person name="Ding S."/>
            <person name="Wang X."/>
            <person name="Zhu J."/>
            <person name="Ruan X."/>
            <person name="Zhao L."/>
            <person name="Wei J."/>
            <person name="Que T."/>
            <person name="Du C."/>
            <person name="Cheng J."/>
            <person name="Dai P."/>
            <person name="Han X."/>
            <person name="Huang E."/>
            <person name="Gao Y."/>
            <person name="Liu J."/>
            <person name="Shao H."/>
            <person name="Ye R."/>
            <person name="Li L."/>
            <person name="Wei W."/>
            <person name="Wang X."/>
            <person name="Wang C."/>
            <person name="Huo Q."/>
            <person name="Li W."/>
            <person name="Guo W."/>
            <person name="Chen H."/>
            <person name="Chen S."/>
            <person name="Zhou L."/>
            <person name="Zhou L."/>
            <person name="Ni X."/>
            <person name="Tian J."/>
            <person name="Zhou Y."/>
            <person name="Sheng Y."/>
            <person name="Liu T."/>
            <person name="Pan Y."/>
            <person name="Xia L."/>
            <person name="Li J."/>
            <person name="Zhao F."/>
            <person name="Cao W."/>
        </authorList>
    </citation>
    <scope>NUCLEOTIDE SEQUENCE</scope>
    <source>
        <strain evidence="2">Rmic-2018</strain>
        <tissue evidence="2">Larvae</tissue>
    </source>
</reference>
<accession>A0A9J6E218</accession>
<dbReference type="Gene3D" id="3.40.390.10">
    <property type="entry name" value="Collagenase (Catalytic Domain)"/>
    <property type="match status" value="1"/>
</dbReference>
<dbReference type="PRINTS" id="PR00786">
    <property type="entry name" value="NEPRILYSIN"/>
</dbReference>
<dbReference type="PANTHER" id="PTHR11733">
    <property type="entry name" value="ZINC METALLOPROTEASE FAMILY M13 NEPRILYSIN-RELATED"/>
    <property type="match status" value="1"/>
</dbReference>
<dbReference type="PROSITE" id="PS51885">
    <property type="entry name" value="NEPRILYSIN"/>
    <property type="match status" value="1"/>
</dbReference>
<dbReference type="InterPro" id="IPR000718">
    <property type="entry name" value="Peptidase_M13"/>
</dbReference>
<dbReference type="InterPro" id="IPR018497">
    <property type="entry name" value="Peptidase_M13_C"/>
</dbReference>
<organism evidence="2 3">
    <name type="scientific">Rhipicephalus microplus</name>
    <name type="common">Cattle tick</name>
    <name type="synonym">Boophilus microplus</name>
    <dbReference type="NCBI Taxonomy" id="6941"/>
    <lineage>
        <taxon>Eukaryota</taxon>
        <taxon>Metazoa</taxon>
        <taxon>Ecdysozoa</taxon>
        <taxon>Arthropoda</taxon>
        <taxon>Chelicerata</taxon>
        <taxon>Arachnida</taxon>
        <taxon>Acari</taxon>
        <taxon>Parasitiformes</taxon>
        <taxon>Ixodida</taxon>
        <taxon>Ixodoidea</taxon>
        <taxon>Ixodidae</taxon>
        <taxon>Rhipicephalinae</taxon>
        <taxon>Rhipicephalus</taxon>
        <taxon>Boophilus</taxon>
    </lineage>
</organism>
<dbReference type="GO" id="GO:0016485">
    <property type="term" value="P:protein processing"/>
    <property type="evidence" value="ECO:0007669"/>
    <property type="project" value="TreeGrafter"/>
</dbReference>
<evidence type="ECO:0000259" key="1">
    <source>
        <dbReference type="Pfam" id="PF01431"/>
    </source>
</evidence>
<dbReference type="Proteomes" id="UP000821866">
    <property type="component" value="Chromosome 4"/>
</dbReference>
<gene>
    <name evidence="2" type="ORF">HPB51_012658</name>
</gene>
<dbReference type="Pfam" id="PF01431">
    <property type="entry name" value="Peptidase_M13"/>
    <property type="match status" value="1"/>
</dbReference>
<evidence type="ECO:0000313" key="2">
    <source>
        <dbReference type="EMBL" id="KAH8028072.1"/>
    </source>
</evidence>
<reference evidence="2" key="1">
    <citation type="journal article" date="2020" name="Cell">
        <title>Large-Scale Comparative Analyses of Tick Genomes Elucidate Their Genetic Diversity and Vector Capacities.</title>
        <authorList>
            <consortium name="Tick Genome and Microbiome Consortium (TIGMIC)"/>
            <person name="Jia N."/>
            <person name="Wang J."/>
            <person name="Shi W."/>
            <person name="Du L."/>
            <person name="Sun Y."/>
            <person name="Zhan W."/>
            <person name="Jiang J.F."/>
            <person name="Wang Q."/>
            <person name="Zhang B."/>
            <person name="Ji P."/>
            <person name="Bell-Sakyi L."/>
            <person name="Cui X.M."/>
            <person name="Yuan T.T."/>
            <person name="Jiang B.G."/>
            <person name="Yang W.F."/>
            <person name="Lam T.T."/>
            <person name="Chang Q.C."/>
            <person name="Ding S.J."/>
            <person name="Wang X.J."/>
            <person name="Zhu J.G."/>
            <person name="Ruan X.D."/>
            <person name="Zhao L."/>
            <person name="Wei J.T."/>
            <person name="Ye R.Z."/>
            <person name="Que T.C."/>
            <person name="Du C.H."/>
            <person name="Zhou Y.H."/>
            <person name="Cheng J.X."/>
            <person name="Dai P.F."/>
            <person name="Guo W.B."/>
            <person name="Han X.H."/>
            <person name="Huang E.J."/>
            <person name="Li L.F."/>
            <person name="Wei W."/>
            <person name="Gao Y.C."/>
            <person name="Liu J.Z."/>
            <person name="Shao H.Z."/>
            <person name="Wang X."/>
            <person name="Wang C.C."/>
            <person name="Yang T.C."/>
            <person name="Huo Q.B."/>
            <person name="Li W."/>
            <person name="Chen H.Y."/>
            <person name="Chen S.E."/>
            <person name="Zhou L.G."/>
            <person name="Ni X.B."/>
            <person name="Tian J.H."/>
            <person name="Sheng Y."/>
            <person name="Liu T."/>
            <person name="Pan Y.S."/>
            <person name="Xia L.Y."/>
            <person name="Li J."/>
            <person name="Zhao F."/>
            <person name="Cao W.C."/>
        </authorList>
    </citation>
    <scope>NUCLEOTIDE SEQUENCE</scope>
    <source>
        <strain evidence="2">Rmic-2018</strain>
    </source>
</reference>
<dbReference type="EMBL" id="JABSTU010000006">
    <property type="protein sequence ID" value="KAH8028072.1"/>
    <property type="molecule type" value="Genomic_DNA"/>
</dbReference>
<dbReference type="PANTHER" id="PTHR11733:SF241">
    <property type="entry name" value="GH26575P-RELATED"/>
    <property type="match status" value="1"/>
</dbReference>
<proteinExistence type="predicted"/>
<keyword evidence="3" id="KW-1185">Reference proteome</keyword>
<dbReference type="InterPro" id="IPR024079">
    <property type="entry name" value="MetalloPept_cat_dom_sf"/>
</dbReference>
<dbReference type="AlphaFoldDB" id="A0A9J6E218"/>
<dbReference type="GO" id="GO:0004222">
    <property type="term" value="F:metalloendopeptidase activity"/>
    <property type="evidence" value="ECO:0007669"/>
    <property type="project" value="InterPro"/>
</dbReference>
<dbReference type="SUPFAM" id="SSF55486">
    <property type="entry name" value="Metalloproteases ('zincins'), catalytic domain"/>
    <property type="match status" value="1"/>
</dbReference>
<comment type="caution">
    <text evidence="2">The sequence shown here is derived from an EMBL/GenBank/DDBJ whole genome shotgun (WGS) entry which is preliminary data.</text>
</comment>